<name>A0A9N7Z5Y2_PLEPL</name>
<keyword evidence="3" id="KW-1185">Reference proteome</keyword>
<feature type="compositionally biased region" description="Basic and acidic residues" evidence="1">
    <location>
        <begin position="1"/>
        <end position="15"/>
    </location>
</feature>
<proteinExistence type="predicted"/>
<dbReference type="AlphaFoldDB" id="A0A9N7Z5Y2"/>
<dbReference type="EMBL" id="CADEAL010004036">
    <property type="protein sequence ID" value="CAB1449999.1"/>
    <property type="molecule type" value="Genomic_DNA"/>
</dbReference>
<sequence>MSPRQQDQRSLREVSDGGEVDEQINPGEQEEEEKKRRRKGGEELKHPAAQQGVRLISEQVGGMDGGKEEGLDNNKEIGLTGLFSAEIPQQMPGVAVVQMKWESIDAR</sequence>
<dbReference type="Proteomes" id="UP001153269">
    <property type="component" value="Unassembled WGS sequence"/>
</dbReference>
<evidence type="ECO:0000256" key="1">
    <source>
        <dbReference type="SAM" id="MobiDB-lite"/>
    </source>
</evidence>
<gene>
    <name evidence="2" type="ORF">PLEPLA_LOCUS37685</name>
</gene>
<accession>A0A9N7Z5Y2</accession>
<reference evidence="2" key="1">
    <citation type="submission" date="2020-03" db="EMBL/GenBank/DDBJ databases">
        <authorList>
            <person name="Weist P."/>
        </authorList>
    </citation>
    <scope>NUCLEOTIDE SEQUENCE</scope>
</reference>
<evidence type="ECO:0000313" key="3">
    <source>
        <dbReference type="Proteomes" id="UP001153269"/>
    </source>
</evidence>
<evidence type="ECO:0000313" key="2">
    <source>
        <dbReference type="EMBL" id="CAB1449999.1"/>
    </source>
</evidence>
<protein>
    <submittedName>
        <fullName evidence="2">Uncharacterized protein</fullName>
    </submittedName>
</protein>
<feature type="region of interest" description="Disordered" evidence="1">
    <location>
        <begin position="1"/>
        <end position="73"/>
    </location>
</feature>
<comment type="caution">
    <text evidence="2">The sequence shown here is derived from an EMBL/GenBank/DDBJ whole genome shotgun (WGS) entry which is preliminary data.</text>
</comment>
<organism evidence="2 3">
    <name type="scientific">Pleuronectes platessa</name>
    <name type="common">European plaice</name>
    <dbReference type="NCBI Taxonomy" id="8262"/>
    <lineage>
        <taxon>Eukaryota</taxon>
        <taxon>Metazoa</taxon>
        <taxon>Chordata</taxon>
        <taxon>Craniata</taxon>
        <taxon>Vertebrata</taxon>
        <taxon>Euteleostomi</taxon>
        <taxon>Actinopterygii</taxon>
        <taxon>Neopterygii</taxon>
        <taxon>Teleostei</taxon>
        <taxon>Neoteleostei</taxon>
        <taxon>Acanthomorphata</taxon>
        <taxon>Carangaria</taxon>
        <taxon>Pleuronectiformes</taxon>
        <taxon>Pleuronectoidei</taxon>
        <taxon>Pleuronectidae</taxon>
        <taxon>Pleuronectes</taxon>
    </lineage>
</organism>